<evidence type="ECO:0000256" key="1">
    <source>
        <dbReference type="ARBA" id="ARBA00004429"/>
    </source>
</evidence>
<comment type="similarity">
    <text evidence="2">Belongs to the GSP F family.</text>
</comment>
<dbReference type="PRINTS" id="PR00812">
    <property type="entry name" value="BCTERIALGSPF"/>
</dbReference>
<evidence type="ECO:0000256" key="6">
    <source>
        <dbReference type="ARBA" id="ARBA00022989"/>
    </source>
</evidence>
<dbReference type="AlphaFoldDB" id="A0A1G2F8Q5"/>
<feature type="transmembrane region" description="Helical" evidence="8">
    <location>
        <begin position="230"/>
        <end position="248"/>
    </location>
</feature>
<dbReference type="Proteomes" id="UP000179099">
    <property type="component" value="Unassembled WGS sequence"/>
</dbReference>
<protein>
    <recommendedName>
        <fullName evidence="9">Type II secretion system protein GspF domain-containing protein</fullName>
    </recommendedName>
</protein>
<evidence type="ECO:0000256" key="2">
    <source>
        <dbReference type="ARBA" id="ARBA00005745"/>
    </source>
</evidence>
<dbReference type="InterPro" id="IPR042094">
    <property type="entry name" value="T2SS_GspF_sf"/>
</dbReference>
<evidence type="ECO:0000313" key="11">
    <source>
        <dbReference type="Proteomes" id="UP000179099"/>
    </source>
</evidence>
<evidence type="ECO:0000259" key="9">
    <source>
        <dbReference type="Pfam" id="PF00482"/>
    </source>
</evidence>
<evidence type="ECO:0000313" key="10">
    <source>
        <dbReference type="EMBL" id="OGZ33998.1"/>
    </source>
</evidence>
<keyword evidence="4" id="KW-0997">Cell inner membrane</keyword>
<keyword evidence="7 8" id="KW-0472">Membrane</keyword>
<dbReference type="PANTHER" id="PTHR30012">
    <property type="entry name" value="GENERAL SECRETION PATHWAY PROTEIN"/>
    <property type="match status" value="1"/>
</dbReference>
<reference evidence="10 11" key="1">
    <citation type="journal article" date="2016" name="Nat. Commun.">
        <title>Thousands of microbial genomes shed light on interconnected biogeochemical processes in an aquifer system.</title>
        <authorList>
            <person name="Anantharaman K."/>
            <person name="Brown C.T."/>
            <person name="Hug L.A."/>
            <person name="Sharon I."/>
            <person name="Castelle C.J."/>
            <person name="Probst A.J."/>
            <person name="Thomas B.C."/>
            <person name="Singh A."/>
            <person name="Wilkins M.J."/>
            <person name="Karaoz U."/>
            <person name="Brodie E.L."/>
            <person name="Williams K.H."/>
            <person name="Hubbard S.S."/>
            <person name="Banfield J.F."/>
        </authorList>
    </citation>
    <scope>NUCLEOTIDE SEQUENCE [LARGE SCALE GENOMIC DNA]</scope>
</reference>
<keyword evidence="3" id="KW-1003">Cell membrane</keyword>
<name>A0A1G2F8Q5_9BACT</name>
<comment type="subcellular location">
    <subcellularLocation>
        <location evidence="1">Cell inner membrane</location>
        <topology evidence="1">Multi-pass membrane protein</topology>
    </subcellularLocation>
</comment>
<evidence type="ECO:0000256" key="8">
    <source>
        <dbReference type="SAM" id="Phobius"/>
    </source>
</evidence>
<dbReference type="GO" id="GO:0005886">
    <property type="term" value="C:plasma membrane"/>
    <property type="evidence" value="ECO:0007669"/>
    <property type="project" value="UniProtKB-SubCell"/>
</dbReference>
<accession>A0A1G2F8Q5</accession>
<evidence type="ECO:0000256" key="3">
    <source>
        <dbReference type="ARBA" id="ARBA00022475"/>
    </source>
</evidence>
<feature type="transmembrane region" description="Helical" evidence="8">
    <location>
        <begin position="383"/>
        <end position="404"/>
    </location>
</feature>
<gene>
    <name evidence="10" type="ORF">A2Y98_00850</name>
</gene>
<dbReference type="InterPro" id="IPR003004">
    <property type="entry name" value="GspF/PilC"/>
</dbReference>
<feature type="transmembrane region" description="Helical" evidence="8">
    <location>
        <begin position="176"/>
        <end position="198"/>
    </location>
</feature>
<evidence type="ECO:0000256" key="4">
    <source>
        <dbReference type="ARBA" id="ARBA00022519"/>
    </source>
</evidence>
<evidence type="ECO:0000256" key="7">
    <source>
        <dbReference type="ARBA" id="ARBA00023136"/>
    </source>
</evidence>
<organism evidence="10 11">
    <name type="scientific">Candidatus Portnoybacteria bacterium RBG_19FT_COMBO_36_7</name>
    <dbReference type="NCBI Taxonomy" id="1801992"/>
    <lineage>
        <taxon>Bacteria</taxon>
        <taxon>Candidatus Portnoyibacteriota</taxon>
    </lineage>
</organism>
<dbReference type="PANTHER" id="PTHR30012:SF0">
    <property type="entry name" value="TYPE II SECRETION SYSTEM PROTEIN F-RELATED"/>
    <property type="match status" value="1"/>
</dbReference>
<sequence>MPLFSYTAITQAGERKSGAQEASNASELAKALRQEGFILISAKPVETGKTAISSVNRILSALNIFGGVPLVEKMLFARHLSVMVKAGFSLNKALQVLILQTKNKRFAKVIAALEEDIRKGIAFGDALAKYPDVFSDLFINMVKVGESSGNLEGNLKLLAIQMKKDHDLRSKVKSALMYPAVILVAMLAIGAAMMIFVVPKLISVFEEIEADLPLATRIIIAVSEFLSSQWWLAILVLVGLVVALRVTLRTKKGERLFDRLILAAPIFGNISKKINSARLARTLSSLIESGVSIVRALEISAGTLTNSLFSESVLAASREVQKGQPLSQSLAGYPDLFLPIVTQMMQVGEETGTLGDITKRLAEFYEEEVANVTKGLATIIEPILMVIIGAAVGFFAISMIQPMYSMMDSI</sequence>
<dbReference type="STRING" id="1801992.A2Y98_00850"/>
<feature type="domain" description="Type II secretion system protein GspF" evidence="9">
    <location>
        <begin position="76"/>
        <end position="199"/>
    </location>
</feature>
<evidence type="ECO:0000256" key="5">
    <source>
        <dbReference type="ARBA" id="ARBA00022692"/>
    </source>
</evidence>
<keyword evidence="6 8" id="KW-1133">Transmembrane helix</keyword>
<dbReference type="InterPro" id="IPR018076">
    <property type="entry name" value="T2SS_GspF_dom"/>
</dbReference>
<dbReference type="EMBL" id="MHMW01000021">
    <property type="protein sequence ID" value="OGZ33998.1"/>
    <property type="molecule type" value="Genomic_DNA"/>
</dbReference>
<dbReference type="FunFam" id="1.20.81.30:FF:000001">
    <property type="entry name" value="Type II secretion system protein F"/>
    <property type="match status" value="2"/>
</dbReference>
<dbReference type="Pfam" id="PF00482">
    <property type="entry name" value="T2SSF"/>
    <property type="match status" value="2"/>
</dbReference>
<comment type="caution">
    <text evidence="10">The sequence shown here is derived from an EMBL/GenBank/DDBJ whole genome shotgun (WGS) entry which is preliminary data.</text>
</comment>
<feature type="domain" description="Type II secretion system protein GspF" evidence="9">
    <location>
        <begin position="280"/>
        <end position="402"/>
    </location>
</feature>
<proteinExistence type="inferred from homology"/>
<keyword evidence="5 8" id="KW-0812">Transmembrane</keyword>
<dbReference type="Gene3D" id="1.20.81.30">
    <property type="entry name" value="Type II secretion system (T2SS), domain F"/>
    <property type="match status" value="2"/>
</dbReference>